<accession>A0ACC0FPC2</accession>
<gene>
    <name evidence="1" type="ORF">LOK49_LG12G02662</name>
</gene>
<sequence>MAPKPPTPPLAASHLPMPTPPEKTPWPPLLQAASPTRSSSYSHPRRLHSHPRKQNTHSSTPLLLTPENPMLLTPTATHTRKPDATHTHSPFCCQNSMPTSSAYLLRCNPRLMLLSNTKNNT</sequence>
<dbReference type="Proteomes" id="UP001060215">
    <property type="component" value="Chromosome 13"/>
</dbReference>
<keyword evidence="2" id="KW-1185">Reference proteome</keyword>
<dbReference type="EMBL" id="CM045770">
    <property type="protein sequence ID" value="KAI7990555.1"/>
    <property type="molecule type" value="Genomic_DNA"/>
</dbReference>
<organism evidence="1 2">
    <name type="scientific">Camellia lanceoleosa</name>
    <dbReference type="NCBI Taxonomy" id="1840588"/>
    <lineage>
        <taxon>Eukaryota</taxon>
        <taxon>Viridiplantae</taxon>
        <taxon>Streptophyta</taxon>
        <taxon>Embryophyta</taxon>
        <taxon>Tracheophyta</taxon>
        <taxon>Spermatophyta</taxon>
        <taxon>Magnoliopsida</taxon>
        <taxon>eudicotyledons</taxon>
        <taxon>Gunneridae</taxon>
        <taxon>Pentapetalae</taxon>
        <taxon>asterids</taxon>
        <taxon>Ericales</taxon>
        <taxon>Theaceae</taxon>
        <taxon>Camellia</taxon>
    </lineage>
</organism>
<reference evidence="1 2" key="1">
    <citation type="journal article" date="2022" name="Plant J.">
        <title>Chromosome-level genome of Camellia lanceoleosa provides a valuable resource for understanding genome evolution and self-incompatibility.</title>
        <authorList>
            <person name="Gong W."/>
            <person name="Xiao S."/>
            <person name="Wang L."/>
            <person name="Liao Z."/>
            <person name="Chang Y."/>
            <person name="Mo W."/>
            <person name="Hu G."/>
            <person name="Li W."/>
            <person name="Zhao G."/>
            <person name="Zhu H."/>
            <person name="Hu X."/>
            <person name="Ji K."/>
            <person name="Xiang X."/>
            <person name="Song Q."/>
            <person name="Yuan D."/>
            <person name="Jin S."/>
            <person name="Zhang L."/>
        </authorList>
    </citation>
    <scope>NUCLEOTIDE SEQUENCE [LARGE SCALE GENOMIC DNA]</scope>
    <source>
        <strain evidence="1">SQ_2022a</strain>
    </source>
</reference>
<evidence type="ECO:0000313" key="1">
    <source>
        <dbReference type="EMBL" id="KAI7990555.1"/>
    </source>
</evidence>
<evidence type="ECO:0000313" key="2">
    <source>
        <dbReference type="Proteomes" id="UP001060215"/>
    </source>
</evidence>
<proteinExistence type="predicted"/>
<protein>
    <submittedName>
        <fullName evidence="1">Uncharacterized protein</fullName>
    </submittedName>
</protein>
<comment type="caution">
    <text evidence="1">The sequence shown here is derived from an EMBL/GenBank/DDBJ whole genome shotgun (WGS) entry which is preliminary data.</text>
</comment>
<name>A0ACC0FPC2_9ERIC</name>